<feature type="domain" description="NAD-dependent epimerase/dehydratase" evidence="1">
    <location>
        <begin position="4"/>
        <end position="229"/>
    </location>
</feature>
<dbReference type="PANTHER" id="PTHR48079:SF6">
    <property type="entry name" value="NAD(P)-BINDING DOMAIN-CONTAINING PROTEIN-RELATED"/>
    <property type="match status" value="1"/>
</dbReference>
<evidence type="ECO:0000259" key="1">
    <source>
        <dbReference type="Pfam" id="PF01370"/>
    </source>
</evidence>
<dbReference type="SUPFAM" id="SSF51735">
    <property type="entry name" value="NAD(P)-binding Rossmann-fold domains"/>
    <property type="match status" value="1"/>
</dbReference>
<dbReference type="GO" id="GO:0005737">
    <property type="term" value="C:cytoplasm"/>
    <property type="evidence" value="ECO:0007669"/>
    <property type="project" value="TreeGrafter"/>
</dbReference>
<dbReference type="InterPro" id="IPR001509">
    <property type="entry name" value="Epimerase_deHydtase"/>
</dbReference>
<dbReference type="GO" id="GO:0004029">
    <property type="term" value="F:aldehyde dehydrogenase (NAD+) activity"/>
    <property type="evidence" value="ECO:0007669"/>
    <property type="project" value="TreeGrafter"/>
</dbReference>
<evidence type="ECO:0000313" key="2">
    <source>
        <dbReference type="EMBL" id="MBM3225149.1"/>
    </source>
</evidence>
<sequence length="328" mass="35456">MTTLVTGATGFIGANVVRTLLETGASVRVLARPESDVRNLQGLPVEIVHGDVRDLSSLRLALQGCHTLYHVAAHYSLWTPHPEEMYATNVQGTENLCQAALDTGLQKMVYTSSVATVGMPADGSPGDETMFLNPEHAIGHYKRSKILAEQAVLAFCQRGLPVVIVNPAAPIGPWDVKPTPTGKIIVDFLQRKMPAYLDTGLNLVDVRDVARGHVLAAQHGKIGERYILGCSNLALREILQLASDVSGLPAPRFRVPYGVALALGYCCAGFSALTGKQPMVPLDGVRMARHAMYFSAQKAVRELGLPQSPIAEAMRQAVQWFREHGYAP</sequence>
<dbReference type="Pfam" id="PF01370">
    <property type="entry name" value="Epimerase"/>
    <property type="match status" value="1"/>
</dbReference>
<accession>A0A938B3K3</accession>
<dbReference type="AlphaFoldDB" id="A0A938B3K3"/>
<dbReference type="InterPro" id="IPR036291">
    <property type="entry name" value="NAD(P)-bd_dom_sf"/>
</dbReference>
<dbReference type="InterPro" id="IPR017829">
    <property type="entry name" value="Hopanoid-assoc_sugar_epimerase"/>
</dbReference>
<gene>
    <name evidence="2" type="ORF">FJZ47_15295</name>
</gene>
<dbReference type="PANTHER" id="PTHR48079">
    <property type="entry name" value="PROTEIN YEEZ"/>
    <property type="match status" value="1"/>
</dbReference>
<dbReference type="InterPro" id="IPR051783">
    <property type="entry name" value="NAD(P)-dependent_oxidoreduct"/>
</dbReference>
<dbReference type="Gene3D" id="3.40.50.720">
    <property type="entry name" value="NAD(P)-binding Rossmann-like Domain"/>
    <property type="match status" value="1"/>
</dbReference>
<protein>
    <submittedName>
        <fullName evidence="2">NAD-dependent epimerase/dehydratase family protein</fullName>
    </submittedName>
</protein>
<reference evidence="2" key="1">
    <citation type="submission" date="2019-03" db="EMBL/GenBank/DDBJ databases">
        <title>Lake Tanganyika Metagenome-Assembled Genomes (MAGs).</title>
        <authorList>
            <person name="Tran P."/>
        </authorList>
    </citation>
    <scope>NUCLEOTIDE SEQUENCE</scope>
    <source>
        <strain evidence="2">K_DeepCast_65m_m2_066</strain>
    </source>
</reference>
<dbReference type="EMBL" id="VGLS01000495">
    <property type="protein sequence ID" value="MBM3225149.1"/>
    <property type="molecule type" value="Genomic_DNA"/>
</dbReference>
<comment type="caution">
    <text evidence="2">The sequence shown here is derived from an EMBL/GenBank/DDBJ whole genome shotgun (WGS) entry which is preliminary data.</text>
</comment>
<evidence type="ECO:0000313" key="3">
    <source>
        <dbReference type="Proteomes" id="UP000712673"/>
    </source>
</evidence>
<proteinExistence type="predicted"/>
<organism evidence="2 3">
    <name type="scientific">Tectimicrobiota bacterium</name>
    <dbReference type="NCBI Taxonomy" id="2528274"/>
    <lineage>
        <taxon>Bacteria</taxon>
        <taxon>Pseudomonadati</taxon>
        <taxon>Nitrospinota/Tectimicrobiota group</taxon>
        <taxon>Candidatus Tectimicrobiota</taxon>
    </lineage>
</organism>
<dbReference type="CDD" id="cd05228">
    <property type="entry name" value="AR_FR_like_1_SDR_e"/>
    <property type="match status" value="1"/>
</dbReference>
<dbReference type="Proteomes" id="UP000712673">
    <property type="component" value="Unassembled WGS sequence"/>
</dbReference>
<name>A0A938B3K3_UNCTE</name>
<dbReference type="NCBIfam" id="TIGR03466">
    <property type="entry name" value="HpnA"/>
    <property type="match status" value="1"/>
</dbReference>
<dbReference type="FunFam" id="3.40.50.720:FF:000425">
    <property type="entry name" value="NAD(P)-binding Rossmann-fold superfamily protein"/>
    <property type="match status" value="1"/>
</dbReference>